<dbReference type="PANTHER" id="PTHR12587:SF21">
    <property type="entry name" value="PPFIA-BINDING PROTEIN 1A"/>
    <property type="match status" value="1"/>
</dbReference>
<evidence type="ECO:0000256" key="2">
    <source>
        <dbReference type="SAM" id="Coils"/>
    </source>
</evidence>
<feature type="coiled-coil region" evidence="2">
    <location>
        <begin position="167"/>
        <end position="208"/>
    </location>
</feature>
<keyword evidence="5" id="KW-1185">Reference proteome</keyword>
<evidence type="ECO:0000256" key="1">
    <source>
        <dbReference type="ARBA" id="ARBA00022737"/>
    </source>
</evidence>
<keyword evidence="1" id="KW-0677">Repeat</keyword>
<dbReference type="PANTHER" id="PTHR12587">
    <property type="entry name" value="LAR INTERACTING PROTEIN LIP -RELATED PROTEIN"/>
    <property type="match status" value="1"/>
</dbReference>
<name>A0A7J5ZC08_DISMA</name>
<accession>A0A7J5ZC08</accession>
<dbReference type="OrthoDB" id="6516566at2759"/>
<sequence length="222" mass="25203">MMSDASDMLAAALEQMDGIIAGSKAMDYNNGLFDCQSPTSPFLGGLRVLHLLEDLRGMLELMDNEEKDNLRCQIPDSTAEGVAEWLQGRLTNGHGSEAIYQERLSRVESDKECLILQELLSRSTLETQKLELMTEVSSLKLKLTAVERDHRENEGLYQEVTDLRFRVTDIENDRLQCEKKLKATKEELLLLQTQLEEREAELRRLRMESHNRAEGGEGGGLY</sequence>
<dbReference type="GO" id="GO:0007528">
    <property type="term" value="P:neuromuscular junction development"/>
    <property type="evidence" value="ECO:0007669"/>
    <property type="project" value="TreeGrafter"/>
</dbReference>
<dbReference type="Pfam" id="PF26022">
    <property type="entry name" value="CC_Liprin_beta"/>
    <property type="match status" value="1"/>
</dbReference>
<evidence type="ECO:0000313" key="5">
    <source>
        <dbReference type="Proteomes" id="UP000518266"/>
    </source>
</evidence>
<evidence type="ECO:0000259" key="3">
    <source>
        <dbReference type="Pfam" id="PF26022"/>
    </source>
</evidence>
<evidence type="ECO:0000313" key="4">
    <source>
        <dbReference type="EMBL" id="KAF3859324.1"/>
    </source>
</evidence>
<dbReference type="EMBL" id="JAAKFY010000003">
    <property type="protein sequence ID" value="KAF3859324.1"/>
    <property type="molecule type" value="Genomic_DNA"/>
</dbReference>
<dbReference type="InterPro" id="IPR029515">
    <property type="entry name" value="Liprin"/>
</dbReference>
<dbReference type="InterPro" id="IPR058914">
    <property type="entry name" value="LIPB1/2_CC"/>
</dbReference>
<proteinExistence type="predicted"/>
<gene>
    <name evidence="4" type="ORF">F7725_021723</name>
</gene>
<protein>
    <recommendedName>
        <fullName evidence="3">Liprin-beta-1/2 coiled-coil domain-containing protein</fullName>
    </recommendedName>
</protein>
<dbReference type="Proteomes" id="UP000518266">
    <property type="component" value="Unassembled WGS sequence"/>
</dbReference>
<dbReference type="GO" id="GO:0048786">
    <property type="term" value="C:presynaptic active zone"/>
    <property type="evidence" value="ECO:0007669"/>
    <property type="project" value="TreeGrafter"/>
</dbReference>
<reference evidence="4 5" key="1">
    <citation type="submission" date="2020-03" db="EMBL/GenBank/DDBJ databases">
        <title>Dissostichus mawsoni Genome sequencing and assembly.</title>
        <authorList>
            <person name="Park H."/>
        </authorList>
    </citation>
    <scope>NUCLEOTIDE SEQUENCE [LARGE SCALE GENOMIC DNA]</scope>
    <source>
        <strain evidence="4">DM0001</strain>
        <tissue evidence="4">Muscle</tissue>
    </source>
</reference>
<comment type="caution">
    <text evidence="4">The sequence shown here is derived from an EMBL/GenBank/DDBJ whole genome shotgun (WGS) entry which is preliminary data.</text>
</comment>
<feature type="domain" description="Liprin-beta-1/2 coiled-coil" evidence="3">
    <location>
        <begin position="117"/>
        <end position="154"/>
    </location>
</feature>
<keyword evidence="2" id="KW-0175">Coiled coil</keyword>
<dbReference type="AlphaFoldDB" id="A0A7J5ZC08"/>
<organism evidence="4 5">
    <name type="scientific">Dissostichus mawsoni</name>
    <name type="common">Antarctic cod</name>
    <dbReference type="NCBI Taxonomy" id="36200"/>
    <lineage>
        <taxon>Eukaryota</taxon>
        <taxon>Metazoa</taxon>
        <taxon>Chordata</taxon>
        <taxon>Craniata</taxon>
        <taxon>Vertebrata</taxon>
        <taxon>Euteleostomi</taxon>
        <taxon>Actinopterygii</taxon>
        <taxon>Neopterygii</taxon>
        <taxon>Teleostei</taxon>
        <taxon>Neoteleostei</taxon>
        <taxon>Acanthomorphata</taxon>
        <taxon>Eupercaria</taxon>
        <taxon>Perciformes</taxon>
        <taxon>Notothenioidei</taxon>
        <taxon>Nototheniidae</taxon>
        <taxon>Dissostichus</taxon>
    </lineage>
</organism>